<keyword evidence="2" id="KW-1133">Transmembrane helix</keyword>
<feature type="region of interest" description="Disordered" evidence="1">
    <location>
        <begin position="45"/>
        <end position="78"/>
    </location>
</feature>
<reference evidence="3 4" key="1">
    <citation type="submission" date="2020-03" db="EMBL/GenBank/DDBJ databases">
        <title>WGS of actinomycetes isolated from Thailand.</title>
        <authorList>
            <person name="Thawai C."/>
        </authorList>
    </citation>
    <scope>NUCLEOTIDE SEQUENCE [LARGE SCALE GENOMIC DNA]</scope>
    <source>
        <strain evidence="3 4">PRB2-1</strain>
    </source>
</reference>
<organism evidence="3 4">
    <name type="scientific">Actinacidiphila epipremni</name>
    <dbReference type="NCBI Taxonomy" id="2053013"/>
    <lineage>
        <taxon>Bacteria</taxon>
        <taxon>Bacillati</taxon>
        <taxon>Actinomycetota</taxon>
        <taxon>Actinomycetes</taxon>
        <taxon>Kitasatosporales</taxon>
        <taxon>Streptomycetaceae</taxon>
        <taxon>Actinacidiphila</taxon>
    </lineage>
</organism>
<dbReference type="Proteomes" id="UP000734511">
    <property type="component" value="Unassembled WGS sequence"/>
</dbReference>
<sequence length="250" mass="24986">MGEFTGVVLGFPTVVFTGGLVVVVLFWAIVLVGAADAHGPWHHAGGAGGHGGDGGHGGHAGHGAGGRHDHVTAGHDAHDAHGSGGLLAAAGLGGVPVTVVLSLLVAVAWFLSLAGSAAVHSASGLPAAVRALLYAAVAAAALTGSWCATWILVRPLRHLFPDVRPPSREDFVGQLCVIRTGTVTARFGQAEVTATDGSTAVVQVRADGTGTGTFTAGSTALLYDYDPEGEFFRVAPFDAPGGASPDTFTT</sequence>
<comment type="caution">
    <text evidence="3">The sequence shown here is derived from an EMBL/GenBank/DDBJ whole genome shotgun (WGS) entry which is preliminary data.</text>
</comment>
<proteinExistence type="predicted"/>
<keyword evidence="2" id="KW-0472">Membrane</keyword>
<dbReference type="EMBL" id="JAATEJ010000004">
    <property type="protein sequence ID" value="NJP43419.1"/>
    <property type="molecule type" value="Genomic_DNA"/>
</dbReference>
<name>A0ABX0ZMF2_9ACTN</name>
<protein>
    <recommendedName>
        <fullName evidence="5">DUF1449 family protein</fullName>
    </recommendedName>
</protein>
<evidence type="ECO:0000256" key="2">
    <source>
        <dbReference type="SAM" id="Phobius"/>
    </source>
</evidence>
<feature type="compositionally biased region" description="Gly residues" evidence="1">
    <location>
        <begin position="45"/>
        <end position="64"/>
    </location>
</feature>
<keyword evidence="2" id="KW-0812">Transmembrane</keyword>
<feature type="transmembrane region" description="Helical" evidence="2">
    <location>
        <begin position="86"/>
        <end position="111"/>
    </location>
</feature>
<feature type="compositionally biased region" description="Basic and acidic residues" evidence="1">
    <location>
        <begin position="66"/>
        <end position="78"/>
    </location>
</feature>
<feature type="transmembrane region" description="Helical" evidence="2">
    <location>
        <begin position="6"/>
        <end position="32"/>
    </location>
</feature>
<accession>A0ABX0ZMF2</accession>
<evidence type="ECO:0000256" key="1">
    <source>
        <dbReference type="SAM" id="MobiDB-lite"/>
    </source>
</evidence>
<evidence type="ECO:0008006" key="5">
    <source>
        <dbReference type="Google" id="ProtNLM"/>
    </source>
</evidence>
<evidence type="ECO:0000313" key="4">
    <source>
        <dbReference type="Proteomes" id="UP000734511"/>
    </source>
</evidence>
<keyword evidence="4" id="KW-1185">Reference proteome</keyword>
<gene>
    <name evidence="3" type="ORF">HCN08_08385</name>
</gene>
<feature type="transmembrane region" description="Helical" evidence="2">
    <location>
        <begin position="131"/>
        <end position="153"/>
    </location>
</feature>
<dbReference type="RefSeq" id="WP_167982268.1">
    <property type="nucleotide sequence ID" value="NZ_JAATEJ010000004.1"/>
</dbReference>
<evidence type="ECO:0000313" key="3">
    <source>
        <dbReference type="EMBL" id="NJP43419.1"/>
    </source>
</evidence>